<dbReference type="Proteomes" id="UP001289374">
    <property type="component" value="Unassembled WGS sequence"/>
</dbReference>
<sequence length="363" mass="41379">MPFKWCIKGNVNGGAYKRLMPYTPQASECLFDVFYGMVLRPKELQPSYPERNYIVPGALLIQNTYEIINLEHALADDEMKLPEKFLVMSIVDIFSKSWKNFGMTRKHQKGRLSLDDLLIAISIEEEHRNQTHKMLVEHQSRANLILGKQRVRHWAKLCPNKKAKTGQAVVNMIVGGSNRASISGATEGPSPERHTSLTHEESDIPRRSKRARIVKDFGSNFVTYNINDDPVTFKDAMASSEAKQWKEAVKSEMDSIVSNGTWVLVDLPPGYTTIGCEWIFKKKLKPDGSVDKFKARLVAKGFKQKEGIDYFDTYSLVARLTTVRVLIALASVYNLLIHQMDEKIAFLYGELEKKIYMDQPEDL</sequence>
<evidence type="ECO:0000313" key="3">
    <source>
        <dbReference type="EMBL" id="KAK4394115.1"/>
    </source>
</evidence>
<reference evidence="3" key="2">
    <citation type="journal article" date="2024" name="Plant">
        <title>Genomic evolution and insights into agronomic trait innovations of Sesamum species.</title>
        <authorList>
            <person name="Miao H."/>
            <person name="Wang L."/>
            <person name="Qu L."/>
            <person name="Liu H."/>
            <person name="Sun Y."/>
            <person name="Le M."/>
            <person name="Wang Q."/>
            <person name="Wei S."/>
            <person name="Zheng Y."/>
            <person name="Lin W."/>
            <person name="Duan Y."/>
            <person name="Cao H."/>
            <person name="Xiong S."/>
            <person name="Wang X."/>
            <person name="Wei L."/>
            <person name="Li C."/>
            <person name="Ma Q."/>
            <person name="Ju M."/>
            <person name="Zhao R."/>
            <person name="Li G."/>
            <person name="Mu C."/>
            <person name="Tian Q."/>
            <person name="Mei H."/>
            <person name="Zhang T."/>
            <person name="Gao T."/>
            <person name="Zhang H."/>
        </authorList>
    </citation>
    <scope>NUCLEOTIDE SEQUENCE</scope>
    <source>
        <strain evidence="3">K16</strain>
    </source>
</reference>
<feature type="compositionally biased region" description="Basic and acidic residues" evidence="1">
    <location>
        <begin position="190"/>
        <end position="205"/>
    </location>
</feature>
<protein>
    <submittedName>
        <fullName evidence="3">Retrovirus-related Pol polyprotein from transposon TNT 1-94</fullName>
    </submittedName>
</protein>
<comment type="caution">
    <text evidence="3">The sequence shown here is derived from an EMBL/GenBank/DDBJ whole genome shotgun (WGS) entry which is preliminary data.</text>
</comment>
<feature type="domain" description="Reverse transcriptase Ty1/copia-type" evidence="2">
    <location>
        <begin position="259"/>
        <end position="361"/>
    </location>
</feature>
<reference evidence="3" key="1">
    <citation type="submission" date="2020-06" db="EMBL/GenBank/DDBJ databases">
        <authorList>
            <person name="Li T."/>
            <person name="Hu X."/>
            <person name="Zhang T."/>
            <person name="Song X."/>
            <person name="Zhang H."/>
            <person name="Dai N."/>
            <person name="Sheng W."/>
            <person name="Hou X."/>
            <person name="Wei L."/>
        </authorList>
    </citation>
    <scope>NUCLEOTIDE SEQUENCE</scope>
    <source>
        <strain evidence="3">K16</strain>
        <tissue evidence="3">Leaf</tissue>
    </source>
</reference>
<evidence type="ECO:0000256" key="1">
    <source>
        <dbReference type="SAM" id="MobiDB-lite"/>
    </source>
</evidence>
<evidence type="ECO:0000259" key="2">
    <source>
        <dbReference type="Pfam" id="PF07727"/>
    </source>
</evidence>
<feature type="region of interest" description="Disordered" evidence="1">
    <location>
        <begin position="180"/>
        <end position="205"/>
    </location>
</feature>
<dbReference type="EMBL" id="JACGWL010000010">
    <property type="protein sequence ID" value="KAK4394115.1"/>
    <property type="molecule type" value="Genomic_DNA"/>
</dbReference>
<name>A0AAE2BQU2_9LAMI</name>
<dbReference type="Pfam" id="PF07727">
    <property type="entry name" value="RVT_2"/>
    <property type="match status" value="1"/>
</dbReference>
<keyword evidence="4" id="KW-1185">Reference proteome</keyword>
<organism evidence="3 4">
    <name type="scientific">Sesamum angolense</name>
    <dbReference type="NCBI Taxonomy" id="2727404"/>
    <lineage>
        <taxon>Eukaryota</taxon>
        <taxon>Viridiplantae</taxon>
        <taxon>Streptophyta</taxon>
        <taxon>Embryophyta</taxon>
        <taxon>Tracheophyta</taxon>
        <taxon>Spermatophyta</taxon>
        <taxon>Magnoliopsida</taxon>
        <taxon>eudicotyledons</taxon>
        <taxon>Gunneridae</taxon>
        <taxon>Pentapetalae</taxon>
        <taxon>asterids</taxon>
        <taxon>lamiids</taxon>
        <taxon>Lamiales</taxon>
        <taxon>Pedaliaceae</taxon>
        <taxon>Sesamum</taxon>
    </lineage>
</organism>
<dbReference type="InterPro" id="IPR013103">
    <property type="entry name" value="RVT_2"/>
</dbReference>
<gene>
    <name evidence="3" type="ORF">Sango_1882300</name>
</gene>
<dbReference type="AlphaFoldDB" id="A0AAE2BQU2"/>
<accession>A0AAE2BQU2</accession>
<evidence type="ECO:0000313" key="4">
    <source>
        <dbReference type="Proteomes" id="UP001289374"/>
    </source>
</evidence>
<proteinExistence type="predicted"/>